<feature type="domain" description="AB hydrolase-1" evidence="1">
    <location>
        <begin position="22"/>
        <end position="257"/>
    </location>
</feature>
<reference evidence="3" key="1">
    <citation type="journal article" date="2019" name="Int. J. Syst. Evol. Microbiol.">
        <title>The Global Catalogue of Microorganisms (GCM) 10K type strain sequencing project: providing services to taxonomists for standard genome sequencing and annotation.</title>
        <authorList>
            <consortium name="The Broad Institute Genomics Platform"/>
            <consortium name="The Broad Institute Genome Sequencing Center for Infectious Disease"/>
            <person name="Wu L."/>
            <person name="Ma J."/>
        </authorList>
    </citation>
    <scope>NUCLEOTIDE SEQUENCE [LARGE SCALE GENOMIC DNA]</scope>
    <source>
        <strain evidence="3">CGMCC 1.10759</strain>
    </source>
</reference>
<evidence type="ECO:0000259" key="1">
    <source>
        <dbReference type="Pfam" id="PF00561"/>
    </source>
</evidence>
<evidence type="ECO:0000313" key="3">
    <source>
        <dbReference type="Proteomes" id="UP001595904"/>
    </source>
</evidence>
<dbReference type="InterPro" id="IPR050228">
    <property type="entry name" value="Carboxylesterase_BioH"/>
</dbReference>
<keyword evidence="3" id="KW-1185">Reference proteome</keyword>
<comment type="caution">
    <text evidence="2">The sequence shown here is derived from an EMBL/GenBank/DDBJ whole genome shotgun (WGS) entry which is preliminary data.</text>
</comment>
<dbReference type="InterPro" id="IPR000073">
    <property type="entry name" value="AB_hydrolase_1"/>
</dbReference>
<gene>
    <name evidence="2" type="ORF">ACFPN2_36460</name>
</gene>
<dbReference type="SUPFAM" id="SSF53474">
    <property type="entry name" value="alpha/beta-Hydrolases"/>
    <property type="match status" value="1"/>
</dbReference>
<dbReference type="InterPro" id="IPR000639">
    <property type="entry name" value="Epox_hydrolase-like"/>
</dbReference>
<dbReference type="InterPro" id="IPR029058">
    <property type="entry name" value="AB_hydrolase_fold"/>
</dbReference>
<dbReference type="EMBL" id="JBHSDU010000015">
    <property type="protein sequence ID" value="MFC4314617.1"/>
    <property type="molecule type" value="Genomic_DNA"/>
</dbReference>
<keyword evidence="2" id="KW-0378">Hydrolase</keyword>
<organism evidence="2 3">
    <name type="scientific">Steroidobacter flavus</name>
    <dbReference type="NCBI Taxonomy" id="1842136"/>
    <lineage>
        <taxon>Bacteria</taxon>
        <taxon>Pseudomonadati</taxon>
        <taxon>Pseudomonadota</taxon>
        <taxon>Gammaproteobacteria</taxon>
        <taxon>Steroidobacterales</taxon>
        <taxon>Steroidobacteraceae</taxon>
        <taxon>Steroidobacter</taxon>
    </lineage>
</organism>
<proteinExistence type="predicted"/>
<accession>A0ABV8T4A3</accession>
<sequence>MITLRGSNLNLAADAAGPTDAPTLLFLHGSGQTRQSWAGALAEAVQRGYRAISVDLRGHGDSEWSPDGEYSLDTFARDIRQVIEQLDDEPIVVGASLGGLIGMMVAAAPPPRLRGLVLVDITARVEMSGANEVIAFMDSAPDGFASLEEAAAAVAAYLPHRPPPKNTNGLKRNLRLRNGRYYWHWDPAFIRMGRDSQGKLKTDGPNPLETFARAIDVPTLLVRGSRSRIVSEEGAREFLEMVPHAEFVDIAGAHHMVAGDANDAFNEAVFDFIDRQVGQQVGS</sequence>
<dbReference type="RefSeq" id="WP_380605937.1">
    <property type="nucleotide sequence ID" value="NZ_JBHSDU010000015.1"/>
</dbReference>
<dbReference type="PRINTS" id="PR00111">
    <property type="entry name" value="ABHYDROLASE"/>
</dbReference>
<dbReference type="PANTHER" id="PTHR43194:SF2">
    <property type="entry name" value="PEROXISOMAL MEMBRANE PROTEIN LPX1"/>
    <property type="match status" value="1"/>
</dbReference>
<dbReference type="Proteomes" id="UP001595904">
    <property type="component" value="Unassembled WGS sequence"/>
</dbReference>
<protein>
    <submittedName>
        <fullName evidence="2">Alpha/beta fold hydrolase</fullName>
    </submittedName>
</protein>
<evidence type="ECO:0000313" key="2">
    <source>
        <dbReference type="EMBL" id="MFC4314617.1"/>
    </source>
</evidence>
<dbReference type="Gene3D" id="3.40.50.1820">
    <property type="entry name" value="alpha/beta hydrolase"/>
    <property type="match status" value="1"/>
</dbReference>
<dbReference type="GO" id="GO:0016787">
    <property type="term" value="F:hydrolase activity"/>
    <property type="evidence" value="ECO:0007669"/>
    <property type="project" value="UniProtKB-KW"/>
</dbReference>
<name>A0ABV8T4A3_9GAMM</name>
<dbReference type="PANTHER" id="PTHR43194">
    <property type="entry name" value="HYDROLASE ALPHA/BETA FOLD FAMILY"/>
    <property type="match status" value="1"/>
</dbReference>
<dbReference type="Pfam" id="PF00561">
    <property type="entry name" value="Abhydrolase_1"/>
    <property type="match status" value="1"/>
</dbReference>
<dbReference type="PRINTS" id="PR00412">
    <property type="entry name" value="EPOXHYDRLASE"/>
</dbReference>